<name>A0A1Q8E8I6_9STRE</name>
<accession>A0A1Q8E8I6</accession>
<sequence length="137" mass="16257">MKTILKWLKKILLVCRNVVYFSVFFVLFIISYMVFLWLFLYVMSWNKPNVAEETSPDGKYRVVFQEREAPDWPFGSAHARVILYEGSQVIERFDEDFANDGGHFSEYNYSVYWKEDEVAINFFGEGDPIQRVIPLED</sequence>
<keyword evidence="1" id="KW-0812">Transmembrane</keyword>
<feature type="transmembrane region" description="Helical" evidence="1">
    <location>
        <begin position="20"/>
        <end position="42"/>
    </location>
</feature>
<reference evidence="3" key="1">
    <citation type="submission" date="2016-12" db="EMBL/GenBank/DDBJ databases">
        <authorList>
            <person name="Gulvik C.A."/>
        </authorList>
    </citation>
    <scope>NUCLEOTIDE SEQUENCE [LARGE SCALE GENOMIC DNA]</scope>
    <source>
        <strain evidence="3">NED12-00049-6B</strain>
    </source>
</reference>
<dbReference type="OrthoDB" id="1701846at2"/>
<comment type="caution">
    <text evidence="2">The sequence shown here is derived from an EMBL/GenBank/DDBJ whole genome shotgun (WGS) entry which is preliminary data.</text>
</comment>
<dbReference type="AlphaFoldDB" id="A0A1Q8E8I6"/>
<evidence type="ECO:0000313" key="2">
    <source>
        <dbReference type="EMBL" id="OLF48105.1"/>
    </source>
</evidence>
<keyword evidence="1" id="KW-1133">Transmembrane helix</keyword>
<keyword evidence="1" id="KW-0472">Membrane</keyword>
<proteinExistence type="predicted"/>
<evidence type="ECO:0000256" key="1">
    <source>
        <dbReference type="SAM" id="Phobius"/>
    </source>
</evidence>
<evidence type="ECO:0000313" key="3">
    <source>
        <dbReference type="Proteomes" id="UP000186890"/>
    </source>
</evidence>
<protein>
    <submittedName>
        <fullName evidence="2">Uncharacterized protein</fullName>
    </submittedName>
</protein>
<gene>
    <name evidence="2" type="ORF">BU202_03690</name>
</gene>
<dbReference type="Proteomes" id="UP000186890">
    <property type="component" value="Unassembled WGS sequence"/>
</dbReference>
<dbReference type="EMBL" id="MSJM01000003">
    <property type="protein sequence ID" value="OLF48105.1"/>
    <property type="molecule type" value="Genomic_DNA"/>
</dbReference>
<organism evidence="2 3">
    <name type="scientific">Streptococcus cuniculi</name>
    <dbReference type="NCBI Taxonomy" id="1432788"/>
    <lineage>
        <taxon>Bacteria</taxon>
        <taxon>Bacillati</taxon>
        <taxon>Bacillota</taxon>
        <taxon>Bacilli</taxon>
        <taxon>Lactobacillales</taxon>
        <taxon>Streptococcaceae</taxon>
        <taxon>Streptococcus</taxon>
    </lineage>
</organism>
<dbReference type="RefSeq" id="WP_075104458.1">
    <property type="nucleotide sequence ID" value="NZ_MSJM01000003.1"/>
</dbReference>
<keyword evidence="3" id="KW-1185">Reference proteome</keyword>